<dbReference type="Pfam" id="PF04535">
    <property type="entry name" value="CASP_dom"/>
    <property type="match status" value="1"/>
</dbReference>
<dbReference type="InterPro" id="IPR044173">
    <property type="entry name" value="CASPL"/>
</dbReference>
<dbReference type="PANTHER" id="PTHR36488:SF11">
    <property type="entry name" value="CASP-LIKE PROTEIN"/>
    <property type="match status" value="1"/>
</dbReference>
<accession>A0AA38C3K9</accession>
<gene>
    <name evidence="9" type="ORF">KI387_033876</name>
</gene>
<keyword evidence="4 7" id="KW-0812">Transmembrane</keyword>
<dbReference type="AlphaFoldDB" id="A0AA38C3K9"/>
<sequence>MKPAGAIEGSSESKALLPPPLRRWRRLGGLFDLVLRLLALGGTLTALIAMATDDETLPTFTQFFQFEAQYSDLPALTYFVIANAVAGGYLVLSLPVSILNIVKPRFPATKMILIFFDTVMVAVVSSGAAAGAAIVYLAHEGNNRANWFAICQQFGS</sequence>
<evidence type="ECO:0000256" key="5">
    <source>
        <dbReference type="ARBA" id="ARBA00022989"/>
    </source>
</evidence>
<comment type="subcellular location">
    <subcellularLocation>
        <location evidence="1 7">Cell membrane</location>
        <topology evidence="1 7">Multi-pass membrane protein</topology>
    </subcellularLocation>
</comment>
<feature type="transmembrane region" description="Helical" evidence="7">
    <location>
        <begin position="76"/>
        <end position="102"/>
    </location>
</feature>
<feature type="transmembrane region" description="Helical" evidence="7">
    <location>
        <begin position="30"/>
        <end position="51"/>
    </location>
</feature>
<dbReference type="EMBL" id="JAHRHJ020003813">
    <property type="protein sequence ID" value="KAH9289759.1"/>
    <property type="molecule type" value="Genomic_DNA"/>
</dbReference>
<keyword evidence="3 7" id="KW-1003">Cell membrane</keyword>
<reference evidence="9 10" key="1">
    <citation type="journal article" date="2021" name="Nat. Plants">
        <title>The Taxus genome provides insights into paclitaxel biosynthesis.</title>
        <authorList>
            <person name="Xiong X."/>
            <person name="Gou J."/>
            <person name="Liao Q."/>
            <person name="Li Y."/>
            <person name="Zhou Q."/>
            <person name="Bi G."/>
            <person name="Li C."/>
            <person name="Du R."/>
            <person name="Wang X."/>
            <person name="Sun T."/>
            <person name="Guo L."/>
            <person name="Liang H."/>
            <person name="Lu P."/>
            <person name="Wu Y."/>
            <person name="Zhang Z."/>
            <person name="Ro D.K."/>
            <person name="Shang Y."/>
            <person name="Huang S."/>
            <person name="Yan J."/>
        </authorList>
    </citation>
    <scope>NUCLEOTIDE SEQUENCE [LARGE SCALE GENOMIC DNA]</scope>
    <source>
        <strain evidence="9">Ta-2019</strain>
    </source>
</reference>
<dbReference type="NCBIfam" id="TIGR01569">
    <property type="entry name" value="A_tha_TIGR01569"/>
    <property type="match status" value="1"/>
</dbReference>
<dbReference type="InterPro" id="IPR006702">
    <property type="entry name" value="CASP_dom"/>
</dbReference>
<evidence type="ECO:0000313" key="10">
    <source>
        <dbReference type="Proteomes" id="UP000824469"/>
    </source>
</evidence>
<feature type="domain" description="Casparian strip membrane protein" evidence="8">
    <location>
        <begin position="28"/>
        <end position="155"/>
    </location>
</feature>
<evidence type="ECO:0000259" key="8">
    <source>
        <dbReference type="Pfam" id="PF04535"/>
    </source>
</evidence>
<dbReference type="InterPro" id="IPR006459">
    <property type="entry name" value="CASP/CASPL"/>
</dbReference>
<keyword evidence="10" id="KW-1185">Reference proteome</keyword>
<feature type="transmembrane region" description="Helical" evidence="7">
    <location>
        <begin position="114"/>
        <end position="138"/>
    </location>
</feature>
<keyword evidence="6 7" id="KW-0472">Membrane</keyword>
<protein>
    <recommendedName>
        <fullName evidence="7">CASP-like protein</fullName>
    </recommendedName>
</protein>
<dbReference type="PANTHER" id="PTHR36488">
    <property type="entry name" value="CASP-LIKE PROTEIN 1U1"/>
    <property type="match status" value="1"/>
</dbReference>
<proteinExistence type="inferred from homology"/>
<dbReference type="OMA" id="HEGNNRA"/>
<keyword evidence="5 7" id="KW-1133">Transmembrane helix</keyword>
<evidence type="ECO:0000313" key="9">
    <source>
        <dbReference type="EMBL" id="KAH9289759.1"/>
    </source>
</evidence>
<name>A0AA38C3K9_TAXCH</name>
<dbReference type="Proteomes" id="UP000824469">
    <property type="component" value="Unassembled WGS sequence"/>
</dbReference>
<comment type="caution">
    <text evidence="9">The sequence shown here is derived from an EMBL/GenBank/DDBJ whole genome shotgun (WGS) entry which is preliminary data.</text>
</comment>
<evidence type="ECO:0000256" key="2">
    <source>
        <dbReference type="ARBA" id="ARBA00007651"/>
    </source>
</evidence>
<evidence type="ECO:0000256" key="6">
    <source>
        <dbReference type="ARBA" id="ARBA00023136"/>
    </source>
</evidence>
<evidence type="ECO:0000256" key="1">
    <source>
        <dbReference type="ARBA" id="ARBA00004651"/>
    </source>
</evidence>
<comment type="similarity">
    <text evidence="2 7">Belongs to the Casparian strip membrane proteins (CASP) family.</text>
</comment>
<evidence type="ECO:0000256" key="7">
    <source>
        <dbReference type="RuleBase" id="RU361233"/>
    </source>
</evidence>
<evidence type="ECO:0000256" key="4">
    <source>
        <dbReference type="ARBA" id="ARBA00022692"/>
    </source>
</evidence>
<feature type="non-terminal residue" evidence="9">
    <location>
        <position position="156"/>
    </location>
</feature>
<evidence type="ECO:0000256" key="3">
    <source>
        <dbReference type="ARBA" id="ARBA00022475"/>
    </source>
</evidence>
<dbReference type="GO" id="GO:0005886">
    <property type="term" value="C:plasma membrane"/>
    <property type="evidence" value="ECO:0007669"/>
    <property type="project" value="UniProtKB-SubCell"/>
</dbReference>
<comment type="caution">
    <text evidence="7">Lacks conserved residue(s) required for the propagation of feature annotation.</text>
</comment>
<organism evidence="9 10">
    <name type="scientific">Taxus chinensis</name>
    <name type="common">Chinese yew</name>
    <name type="synonym">Taxus wallichiana var. chinensis</name>
    <dbReference type="NCBI Taxonomy" id="29808"/>
    <lineage>
        <taxon>Eukaryota</taxon>
        <taxon>Viridiplantae</taxon>
        <taxon>Streptophyta</taxon>
        <taxon>Embryophyta</taxon>
        <taxon>Tracheophyta</taxon>
        <taxon>Spermatophyta</taxon>
        <taxon>Pinopsida</taxon>
        <taxon>Pinidae</taxon>
        <taxon>Conifers II</taxon>
        <taxon>Cupressales</taxon>
        <taxon>Taxaceae</taxon>
        <taxon>Taxus</taxon>
    </lineage>
</organism>
<comment type="subunit">
    <text evidence="7">Homodimer and heterodimers.</text>
</comment>